<evidence type="ECO:0000256" key="9">
    <source>
        <dbReference type="SAM" id="Phobius"/>
    </source>
</evidence>
<organism evidence="11 12">
    <name type="scientific">Streptomyces mashuensis</name>
    <dbReference type="NCBI Taxonomy" id="33904"/>
    <lineage>
        <taxon>Bacteria</taxon>
        <taxon>Bacillati</taxon>
        <taxon>Actinomycetota</taxon>
        <taxon>Actinomycetes</taxon>
        <taxon>Kitasatosporales</taxon>
        <taxon>Streptomycetaceae</taxon>
        <taxon>Streptomyces</taxon>
    </lineage>
</organism>
<comment type="subcellular location">
    <subcellularLocation>
        <location evidence="1">Cell membrane</location>
        <topology evidence="1">Multi-pass membrane protein</topology>
    </subcellularLocation>
</comment>
<keyword evidence="5" id="KW-0598">Phosphotransferase system</keyword>
<keyword evidence="3" id="KW-1003">Cell membrane</keyword>
<accession>A0A919B0C9</accession>
<dbReference type="Proteomes" id="UP000638313">
    <property type="component" value="Unassembled WGS sequence"/>
</dbReference>
<evidence type="ECO:0000256" key="6">
    <source>
        <dbReference type="ARBA" id="ARBA00022692"/>
    </source>
</evidence>
<keyword evidence="6 9" id="KW-0812">Transmembrane</keyword>
<feature type="transmembrane region" description="Helical" evidence="9">
    <location>
        <begin position="404"/>
        <end position="424"/>
    </location>
</feature>
<feature type="domain" description="PTS EIIC type-1" evidence="10">
    <location>
        <begin position="28"/>
        <end position="436"/>
    </location>
</feature>
<evidence type="ECO:0000259" key="10">
    <source>
        <dbReference type="PROSITE" id="PS51103"/>
    </source>
</evidence>
<evidence type="ECO:0000256" key="3">
    <source>
        <dbReference type="ARBA" id="ARBA00022475"/>
    </source>
</evidence>
<dbReference type="InterPro" id="IPR013013">
    <property type="entry name" value="PTS_EIIC_1"/>
</dbReference>
<evidence type="ECO:0000256" key="5">
    <source>
        <dbReference type="ARBA" id="ARBA00022683"/>
    </source>
</evidence>
<dbReference type="GO" id="GO:0009401">
    <property type="term" value="P:phosphoenolpyruvate-dependent sugar phosphotransferase system"/>
    <property type="evidence" value="ECO:0007669"/>
    <property type="project" value="UniProtKB-KW"/>
</dbReference>
<protein>
    <submittedName>
        <fullName evidence="11">PTS sugar transporter subunit IIA</fullName>
    </submittedName>
</protein>
<feature type="transmembrane region" description="Helical" evidence="9">
    <location>
        <begin position="200"/>
        <end position="220"/>
    </location>
</feature>
<evidence type="ECO:0000256" key="4">
    <source>
        <dbReference type="ARBA" id="ARBA00022597"/>
    </source>
</evidence>
<dbReference type="GO" id="GO:0005886">
    <property type="term" value="C:plasma membrane"/>
    <property type="evidence" value="ECO:0007669"/>
    <property type="project" value="UniProtKB-SubCell"/>
</dbReference>
<dbReference type="Pfam" id="PF02378">
    <property type="entry name" value="PTS_EIIC"/>
    <property type="match status" value="1"/>
</dbReference>
<evidence type="ECO:0000256" key="2">
    <source>
        <dbReference type="ARBA" id="ARBA00022448"/>
    </source>
</evidence>
<keyword evidence="4 11" id="KW-0762">Sugar transport</keyword>
<keyword evidence="7 9" id="KW-1133">Transmembrane helix</keyword>
<name>A0A919B0C9_9ACTN</name>
<feature type="transmembrane region" description="Helical" evidence="9">
    <location>
        <begin position="164"/>
        <end position="180"/>
    </location>
</feature>
<dbReference type="PANTHER" id="PTHR30009:SF4">
    <property type="entry name" value="PTS SYSTEM N-ACETYLGLUCOSAMINE-SPECIFIC EIICBA COMPONENT"/>
    <property type="match status" value="1"/>
</dbReference>
<evidence type="ECO:0000256" key="8">
    <source>
        <dbReference type="ARBA" id="ARBA00023136"/>
    </source>
</evidence>
<dbReference type="GO" id="GO:0015764">
    <property type="term" value="P:N-acetylglucosamine transport"/>
    <property type="evidence" value="ECO:0007669"/>
    <property type="project" value="TreeGrafter"/>
</dbReference>
<evidence type="ECO:0000313" key="12">
    <source>
        <dbReference type="Proteomes" id="UP000638313"/>
    </source>
</evidence>
<dbReference type="EMBL" id="BNBD01000002">
    <property type="protein sequence ID" value="GHF36932.1"/>
    <property type="molecule type" value="Genomic_DNA"/>
</dbReference>
<dbReference type="InterPro" id="IPR050429">
    <property type="entry name" value="PTS_Glucose_EIICBA"/>
</dbReference>
<dbReference type="GO" id="GO:0090563">
    <property type="term" value="F:protein-phosphocysteine-sugar phosphotransferase activity"/>
    <property type="evidence" value="ECO:0007669"/>
    <property type="project" value="TreeGrafter"/>
</dbReference>
<feature type="transmembrane region" description="Helical" evidence="9">
    <location>
        <begin position="83"/>
        <end position="104"/>
    </location>
</feature>
<dbReference type="GO" id="GO:0008982">
    <property type="term" value="F:protein-N(PI)-phosphohistidine-sugar phosphotransferase activity"/>
    <property type="evidence" value="ECO:0007669"/>
    <property type="project" value="InterPro"/>
</dbReference>
<feature type="transmembrane region" description="Helical" evidence="9">
    <location>
        <begin position="300"/>
        <end position="320"/>
    </location>
</feature>
<dbReference type="PANTHER" id="PTHR30009">
    <property type="entry name" value="CYTOCHROME C-TYPE SYNTHESIS PROTEIN AND PTS TRANSMEMBRANE COMPONENT"/>
    <property type="match status" value="1"/>
</dbReference>
<comment type="caution">
    <text evidence="11">The sequence shown here is derived from an EMBL/GenBank/DDBJ whole genome shotgun (WGS) entry which is preliminary data.</text>
</comment>
<proteinExistence type="predicted"/>
<feature type="transmembrane region" description="Helical" evidence="9">
    <location>
        <begin position="110"/>
        <end position="129"/>
    </location>
</feature>
<evidence type="ECO:0000256" key="7">
    <source>
        <dbReference type="ARBA" id="ARBA00022989"/>
    </source>
</evidence>
<sequence length="449" mass="47865">MVYTSMPVAGRTPMSSTAAAAPRRRRLHGLFQGLQKMGRSLQLPIAVLPAAGILNRLGQPDVFGKDGLGWTDVAKVMAGAGGALLDSSLGLPLLFAVGVAIGMAKKSDGSTALAAVTGFLVYYAVLHQFPEPCPAGARHTALGLLNGVCVTAAGQPAAASYQNPGVFGGIVMGLLAAWFWQRFHRVRLVDWLGFFNGRRLVPIIMAFVAIAFAALCLWVWPPVGRGLTSFSRWLVDIGSTGSGIFGVANRALLVVGLHQFLNVFVWFQFGDYTKPDGTVVHGDINRFLAGDPTAGQFTSGFFPIMMFALPAAALAITHCARPERRKVVGGLMLSVGLTSLVTGITEPVEYSFLFIAPALYAVHALLTGVSMAVTWGLGVHDGFSFSAGLIDYVINWGLATRPWLIIPVGAAFALVYYAVFRFAITFFDLATPGREPEEEAAESEKQNVQ</sequence>
<keyword evidence="2" id="KW-0813">Transport</keyword>
<evidence type="ECO:0000313" key="11">
    <source>
        <dbReference type="EMBL" id="GHF36932.1"/>
    </source>
</evidence>
<dbReference type="PROSITE" id="PS51103">
    <property type="entry name" value="PTS_EIIC_TYPE_1"/>
    <property type="match status" value="1"/>
</dbReference>
<dbReference type="InterPro" id="IPR003352">
    <property type="entry name" value="PTS_EIIC"/>
</dbReference>
<dbReference type="AlphaFoldDB" id="A0A919B0C9"/>
<gene>
    <name evidence="11" type="ORF">GCM10010218_18120</name>
</gene>
<keyword evidence="8 9" id="KW-0472">Membrane</keyword>
<evidence type="ECO:0000256" key="1">
    <source>
        <dbReference type="ARBA" id="ARBA00004651"/>
    </source>
</evidence>
<reference evidence="11" key="2">
    <citation type="submission" date="2020-09" db="EMBL/GenBank/DDBJ databases">
        <authorList>
            <person name="Sun Q."/>
            <person name="Ohkuma M."/>
        </authorList>
    </citation>
    <scope>NUCLEOTIDE SEQUENCE</scope>
    <source>
        <strain evidence="11">JCM 4059</strain>
    </source>
</reference>
<feature type="transmembrane region" description="Helical" evidence="9">
    <location>
        <begin position="350"/>
        <end position="375"/>
    </location>
</feature>
<keyword evidence="12" id="KW-1185">Reference proteome</keyword>
<reference evidence="11" key="1">
    <citation type="journal article" date="2014" name="Int. J. Syst. Evol. Microbiol.">
        <title>Complete genome sequence of Corynebacterium casei LMG S-19264T (=DSM 44701T), isolated from a smear-ripened cheese.</title>
        <authorList>
            <consortium name="US DOE Joint Genome Institute (JGI-PGF)"/>
            <person name="Walter F."/>
            <person name="Albersmeier A."/>
            <person name="Kalinowski J."/>
            <person name="Ruckert C."/>
        </authorList>
    </citation>
    <scope>NUCLEOTIDE SEQUENCE</scope>
    <source>
        <strain evidence="11">JCM 4059</strain>
    </source>
</reference>